<organism evidence="4 5">
    <name type="scientific">Cohnella lupini</name>
    <dbReference type="NCBI Taxonomy" id="1294267"/>
    <lineage>
        <taxon>Bacteria</taxon>
        <taxon>Bacillati</taxon>
        <taxon>Bacillota</taxon>
        <taxon>Bacilli</taxon>
        <taxon>Bacillales</taxon>
        <taxon>Paenibacillaceae</taxon>
        <taxon>Cohnella</taxon>
    </lineage>
</organism>
<dbReference type="PANTHER" id="PTHR43808:SF8">
    <property type="entry name" value="PEPTIDASE M20 DIMERISATION DOMAIN-CONTAINING PROTEIN"/>
    <property type="match status" value="1"/>
</dbReference>
<dbReference type="Gene3D" id="3.30.70.360">
    <property type="match status" value="1"/>
</dbReference>
<dbReference type="AlphaFoldDB" id="A0A3D9IW45"/>
<dbReference type="OrthoDB" id="9792335at2"/>
<sequence length="447" mass="49445">MTKSEEIQLEATEILRRLIRINTSNPPGNEMEAVKYIVSVAEESGIPYEVVETAPGRGNVLLKLQGRESGPPLILLSHLDVVGANAEEWKYPPFEGTIAEGYLWGRGTIDTKQLTAMELMAMLMLARQKFVPERDIYLIATADEESGSVYGLKSLLASHGELFRDADVISEGGGFPILVNGKTFYLCEVGQKGLCQVKFTYKRIPNANPFYPENTGLRKFSELIGRISRNKWEGTVPRTTEKLVRKLMDACEGQARESSSLEEQIDYLKTKVSPLFGNMIKAMTESTIALTIWNGGRSRKELAGEYEAMADIRLLPGVTRETVEAKLAELCSDLSIDWEILICQQGYDSGSEGALLDRFGDVIARKVEGAEVLPFIATASSDGRYLREYDSKVFGFSPVLAEDMTFEQAVTMVHGINERISCDSIGFGAETLYQAILQYGSGGNKHD</sequence>
<keyword evidence="5" id="KW-1185">Reference proteome</keyword>
<dbReference type="Gene3D" id="3.40.630.10">
    <property type="entry name" value="Zn peptidases"/>
    <property type="match status" value="1"/>
</dbReference>
<comment type="cofactor">
    <cofactor evidence="1">
        <name>Zn(2+)</name>
        <dbReference type="ChEBI" id="CHEBI:29105"/>
    </cofactor>
</comment>
<evidence type="ECO:0000313" key="4">
    <source>
        <dbReference type="EMBL" id="RED65931.1"/>
    </source>
</evidence>
<proteinExistence type="predicted"/>
<dbReference type="Proteomes" id="UP000256869">
    <property type="component" value="Unassembled WGS sequence"/>
</dbReference>
<comment type="caution">
    <text evidence="4">The sequence shown here is derived from an EMBL/GenBank/DDBJ whole genome shotgun (WGS) entry which is preliminary data.</text>
</comment>
<gene>
    <name evidence="4" type="ORF">DFP95_101427</name>
</gene>
<dbReference type="PANTHER" id="PTHR43808">
    <property type="entry name" value="ACETYLORNITHINE DEACETYLASE"/>
    <property type="match status" value="1"/>
</dbReference>
<dbReference type="SUPFAM" id="SSF53187">
    <property type="entry name" value="Zn-dependent exopeptidases"/>
    <property type="match status" value="1"/>
</dbReference>
<evidence type="ECO:0000256" key="2">
    <source>
        <dbReference type="ARBA" id="ARBA00022833"/>
    </source>
</evidence>
<keyword evidence="2" id="KW-0862">Zinc</keyword>
<dbReference type="InterPro" id="IPR002933">
    <property type="entry name" value="Peptidase_M20"/>
</dbReference>
<dbReference type="Pfam" id="PF07687">
    <property type="entry name" value="M20_dimer"/>
    <property type="match status" value="1"/>
</dbReference>
<dbReference type="InterPro" id="IPR011650">
    <property type="entry name" value="Peptidase_M20_dimer"/>
</dbReference>
<dbReference type="Pfam" id="PF01546">
    <property type="entry name" value="Peptidase_M20"/>
    <property type="match status" value="1"/>
</dbReference>
<reference evidence="4 5" key="1">
    <citation type="submission" date="2018-07" db="EMBL/GenBank/DDBJ databases">
        <title>Genomic Encyclopedia of Type Strains, Phase III (KMG-III): the genomes of soil and plant-associated and newly described type strains.</title>
        <authorList>
            <person name="Whitman W."/>
        </authorList>
    </citation>
    <scope>NUCLEOTIDE SEQUENCE [LARGE SCALE GENOMIC DNA]</scope>
    <source>
        <strain evidence="4 5">CECT 8236</strain>
    </source>
</reference>
<dbReference type="Gene3D" id="1.10.150.900">
    <property type="match status" value="1"/>
</dbReference>
<dbReference type="EMBL" id="QRDY01000001">
    <property type="protein sequence ID" value="RED65931.1"/>
    <property type="molecule type" value="Genomic_DNA"/>
</dbReference>
<evidence type="ECO:0000259" key="3">
    <source>
        <dbReference type="Pfam" id="PF07687"/>
    </source>
</evidence>
<feature type="domain" description="Peptidase M20 dimerisation" evidence="3">
    <location>
        <begin position="218"/>
        <end position="336"/>
    </location>
</feature>
<name>A0A3D9IW45_9BACL</name>
<dbReference type="RefSeq" id="WP_115990891.1">
    <property type="nucleotide sequence ID" value="NZ_QRDY01000001.1"/>
</dbReference>
<dbReference type="InterPro" id="IPR050072">
    <property type="entry name" value="Peptidase_M20A"/>
</dbReference>
<protein>
    <submittedName>
        <fullName evidence="4">Acetylornithine deacetylase/succinyl-diaminopimelate desuccinylase-like protein</fullName>
    </submittedName>
</protein>
<dbReference type="GO" id="GO:0016787">
    <property type="term" value="F:hydrolase activity"/>
    <property type="evidence" value="ECO:0007669"/>
    <property type="project" value="InterPro"/>
</dbReference>
<accession>A0A3D9IW45</accession>
<evidence type="ECO:0000313" key="5">
    <source>
        <dbReference type="Proteomes" id="UP000256869"/>
    </source>
</evidence>
<evidence type="ECO:0000256" key="1">
    <source>
        <dbReference type="ARBA" id="ARBA00001947"/>
    </source>
</evidence>